<sequence>MSNTPQVFFRPLMPHDENRLIALYQALSPESRFYRFQTHTEHLDESTIQEYAHRFAHIDYRHDYALAACIKQQAQEEIIGVARYMRPSEKVTTAEFAIVVRDDWHGKGVGSALMLRLCVYAYKQGVCRLYGTFVGHNEGIVRLLVRLVPQDHLKIKIEDGEGHVCIHLKKAWLLPYSKKIGEGELLPPSHHNYEQDSN</sequence>
<gene>
    <name evidence="2" type="ORF">FHS56_002371</name>
</gene>
<reference evidence="2 3" key="1">
    <citation type="submission" date="2020-03" db="EMBL/GenBank/DDBJ databases">
        <title>Genomic Encyclopedia of Type Strains, Phase IV (KMG-IV): sequencing the most valuable type-strain genomes for metagenomic binning, comparative biology and taxonomic classification.</title>
        <authorList>
            <person name="Goeker M."/>
        </authorList>
    </citation>
    <scope>NUCLEOTIDE SEQUENCE [LARGE SCALE GENOMIC DNA]</scope>
    <source>
        <strain evidence="2 3">DSM 5718</strain>
    </source>
</reference>
<feature type="domain" description="N-acetyltransferase" evidence="1">
    <location>
        <begin position="7"/>
        <end position="181"/>
    </location>
</feature>
<evidence type="ECO:0000313" key="3">
    <source>
        <dbReference type="Proteomes" id="UP000537126"/>
    </source>
</evidence>
<dbReference type="Proteomes" id="UP000537126">
    <property type="component" value="Unassembled WGS sequence"/>
</dbReference>
<dbReference type="InterPro" id="IPR016181">
    <property type="entry name" value="Acyl_CoA_acyltransferase"/>
</dbReference>
<proteinExistence type="predicted"/>
<name>A0A846MSZ5_9BACT</name>
<dbReference type="EMBL" id="JAASRN010000008">
    <property type="protein sequence ID" value="NIK74838.1"/>
    <property type="molecule type" value="Genomic_DNA"/>
</dbReference>
<dbReference type="GO" id="GO:0016747">
    <property type="term" value="F:acyltransferase activity, transferring groups other than amino-acyl groups"/>
    <property type="evidence" value="ECO:0007669"/>
    <property type="project" value="InterPro"/>
</dbReference>
<dbReference type="PROSITE" id="PS51186">
    <property type="entry name" value="GNAT"/>
    <property type="match status" value="1"/>
</dbReference>
<comment type="caution">
    <text evidence="2">The sequence shown here is derived from an EMBL/GenBank/DDBJ whole genome shotgun (WGS) entry which is preliminary data.</text>
</comment>
<dbReference type="SUPFAM" id="SSF55729">
    <property type="entry name" value="Acyl-CoA N-acyltransferases (Nat)"/>
    <property type="match status" value="1"/>
</dbReference>
<accession>A0A846MSZ5</accession>
<dbReference type="Pfam" id="PF13302">
    <property type="entry name" value="Acetyltransf_3"/>
    <property type="match status" value="1"/>
</dbReference>
<dbReference type="InterPro" id="IPR000182">
    <property type="entry name" value="GNAT_dom"/>
</dbReference>
<keyword evidence="2" id="KW-0808">Transferase</keyword>
<evidence type="ECO:0000259" key="1">
    <source>
        <dbReference type="PROSITE" id="PS51186"/>
    </source>
</evidence>
<evidence type="ECO:0000313" key="2">
    <source>
        <dbReference type="EMBL" id="NIK74838.1"/>
    </source>
</evidence>
<dbReference type="AlphaFoldDB" id="A0A846MSZ5"/>
<dbReference type="CDD" id="cd04301">
    <property type="entry name" value="NAT_SF"/>
    <property type="match status" value="1"/>
</dbReference>
<dbReference type="Gene3D" id="3.40.630.30">
    <property type="match status" value="1"/>
</dbReference>
<protein>
    <submittedName>
        <fullName evidence="2">Acetyltransferase</fullName>
    </submittedName>
</protein>
<dbReference type="RefSeq" id="WP_166921003.1">
    <property type="nucleotide sequence ID" value="NZ_JAASRN010000008.1"/>
</dbReference>
<keyword evidence="3" id="KW-1185">Reference proteome</keyword>
<organism evidence="2 3">
    <name type="scientific">Thermonema lapsum</name>
    <dbReference type="NCBI Taxonomy" id="28195"/>
    <lineage>
        <taxon>Bacteria</taxon>
        <taxon>Pseudomonadati</taxon>
        <taxon>Bacteroidota</taxon>
        <taxon>Cytophagia</taxon>
        <taxon>Cytophagales</taxon>
        <taxon>Thermonemataceae</taxon>
        <taxon>Thermonema</taxon>
    </lineage>
</organism>